<sequence>MVGFFPSLYPDELWYSAIVRFHVHSGMAYWTDTLSLLFPNQTSYPKVGDMMPNETMQQIVRQLPEGALDLRDLALHHSLFPFRLRFLPTQKKQDYLERFCKGEDIQPHLLSITKKLREHPLRYCPMCAQEDRETSGEAYWHVSHQIPLMPLCPRHGCRLKAAGQKTTMPLSRQLVQIPAVSEPINREAEPWEKSLTELLNRWYTMPFAAEPNRSTDNLNRAAENNGLLAPGSVRRLSWDTERLYQKLVERFGAAVVAEAFGQRITSAHIRRLRNMEISTPEEYALLSILLGLGPDALFGGQEIPIALRDRMQELADAGRLFTKQGVAADLGIRTEQVMPYAKRFSINPFWVQSGKRKPEAERQGYTVTIHLSREEKHMLDCYMAEHNMQAYSHALRYCMYKELRTWHRSGGRQTHGK</sequence>
<comment type="caution">
    <text evidence="2">The sequence shown here is derived from an EMBL/GenBank/DDBJ whole genome shotgun (WGS) entry which is preliminary data.</text>
</comment>
<gene>
    <name evidence="2" type="ORF">OCV66_09615</name>
</gene>
<feature type="domain" description="TniQ" evidence="1">
    <location>
        <begin position="4"/>
        <end position="159"/>
    </location>
</feature>
<dbReference type="RefSeq" id="WP_147574199.1">
    <property type="nucleotide sequence ID" value="NZ_JAOQJE010000007.1"/>
</dbReference>
<proteinExistence type="predicted"/>
<protein>
    <submittedName>
        <fullName evidence="2">TniQ family protein</fullName>
    </submittedName>
</protein>
<name>A0ABT2U5L5_9FIRM</name>
<evidence type="ECO:0000259" key="1">
    <source>
        <dbReference type="Pfam" id="PF06527"/>
    </source>
</evidence>
<dbReference type="Pfam" id="PF06527">
    <property type="entry name" value="TniQ"/>
    <property type="match status" value="1"/>
</dbReference>
<reference evidence="2 3" key="1">
    <citation type="journal article" date="2021" name="ISME Commun">
        <title>Automated analysis of genomic sequences facilitates high-throughput and comprehensive description of bacteria.</title>
        <authorList>
            <person name="Hitch T.C.A."/>
        </authorList>
    </citation>
    <scope>NUCLEOTIDE SEQUENCE [LARGE SCALE GENOMIC DNA]</scope>
    <source>
        <strain evidence="2 3">Sanger_34</strain>
    </source>
</reference>
<evidence type="ECO:0000313" key="3">
    <source>
        <dbReference type="Proteomes" id="UP001652397"/>
    </source>
</evidence>
<dbReference type="Proteomes" id="UP001652397">
    <property type="component" value="Unassembled WGS sequence"/>
</dbReference>
<organism evidence="2 3">
    <name type="scientific">Agathobaculum ammoniilyticum</name>
    <dbReference type="NCBI Taxonomy" id="2981778"/>
    <lineage>
        <taxon>Bacteria</taxon>
        <taxon>Bacillati</taxon>
        <taxon>Bacillota</taxon>
        <taxon>Clostridia</taxon>
        <taxon>Eubacteriales</taxon>
        <taxon>Butyricicoccaceae</taxon>
        <taxon>Agathobaculum</taxon>
    </lineage>
</organism>
<evidence type="ECO:0000313" key="2">
    <source>
        <dbReference type="EMBL" id="MCU6789341.1"/>
    </source>
</evidence>
<keyword evidence="3" id="KW-1185">Reference proteome</keyword>
<dbReference type="InterPro" id="IPR009492">
    <property type="entry name" value="TniQ"/>
</dbReference>
<accession>A0ABT2U5L5</accession>
<dbReference type="EMBL" id="JAOQJE010000007">
    <property type="protein sequence ID" value="MCU6789341.1"/>
    <property type="molecule type" value="Genomic_DNA"/>
</dbReference>